<dbReference type="InterPro" id="IPR027396">
    <property type="entry name" value="DsrEFH-like"/>
</dbReference>
<keyword evidence="2" id="KW-1185">Reference proteome</keyword>
<proteinExistence type="predicted"/>
<dbReference type="AlphaFoldDB" id="A0A1I4QIR6"/>
<gene>
    <name evidence="1" type="ORF">SAMN05660836_00061</name>
</gene>
<name>A0A1I4QIR6_9BACT</name>
<dbReference type="Gene3D" id="3.40.1260.10">
    <property type="entry name" value="DsrEFH-like"/>
    <property type="match status" value="1"/>
</dbReference>
<dbReference type="STRING" id="39841.SAMN05660836_00061"/>
<accession>A0A1I4QIR6</accession>
<reference evidence="1 2" key="1">
    <citation type="submission" date="2016-10" db="EMBL/GenBank/DDBJ databases">
        <authorList>
            <person name="de Groot N.N."/>
        </authorList>
    </citation>
    <scope>NUCLEOTIDE SEQUENCE [LARGE SCALE GENOMIC DNA]</scope>
    <source>
        <strain evidence="1 2">DSM 9990</strain>
    </source>
</reference>
<dbReference type="EMBL" id="FOUU01000001">
    <property type="protein sequence ID" value="SFM39959.1"/>
    <property type="molecule type" value="Genomic_DNA"/>
</dbReference>
<dbReference type="SUPFAM" id="SSF75169">
    <property type="entry name" value="DsrEFH-like"/>
    <property type="match status" value="1"/>
</dbReference>
<dbReference type="Proteomes" id="UP000199611">
    <property type="component" value="Unassembled WGS sequence"/>
</dbReference>
<sequence>MKVLFIITTNDAETVYNAMRLAHVAVKKGDEVSVFMLGKGVLFEQISNEQFDVMSLINSFEGDFYV</sequence>
<evidence type="ECO:0000313" key="2">
    <source>
        <dbReference type="Proteomes" id="UP000199611"/>
    </source>
</evidence>
<evidence type="ECO:0000313" key="1">
    <source>
        <dbReference type="EMBL" id="SFM39959.1"/>
    </source>
</evidence>
<organism evidence="1 2">
    <name type="scientific">Thermodesulforhabdus norvegica</name>
    <dbReference type="NCBI Taxonomy" id="39841"/>
    <lineage>
        <taxon>Bacteria</taxon>
        <taxon>Pseudomonadati</taxon>
        <taxon>Thermodesulfobacteriota</taxon>
        <taxon>Syntrophobacteria</taxon>
        <taxon>Syntrophobacterales</taxon>
        <taxon>Thermodesulforhabdaceae</taxon>
        <taxon>Thermodesulforhabdus</taxon>
    </lineage>
</organism>
<protein>
    <submittedName>
        <fullName evidence="1">Uncharacterized protein involved in oxidation of intracellular sulfur</fullName>
    </submittedName>
</protein>
<dbReference type="OrthoDB" id="9801500at2"/>